<feature type="region of interest" description="Disordered" evidence="1">
    <location>
        <begin position="409"/>
        <end position="441"/>
    </location>
</feature>
<comment type="caution">
    <text evidence="2">The sequence shown here is derived from an EMBL/GenBank/DDBJ whole genome shotgun (WGS) entry which is preliminary data.</text>
</comment>
<accession>A0A1Y1V695</accession>
<keyword evidence="3" id="KW-1185">Reference proteome</keyword>
<protein>
    <submittedName>
        <fullName evidence="2">Uncharacterized protein</fullName>
    </submittedName>
</protein>
<feature type="compositionally biased region" description="Polar residues" evidence="1">
    <location>
        <begin position="132"/>
        <end position="142"/>
    </location>
</feature>
<reference evidence="2 3" key="1">
    <citation type="submission" date="2016-08" db="EMBL/GenBank/DDBJ databases">
        <title>Genomes of anaerobic fungi encode conserved fungal cellulosomes for biomass hydrolysis.</title>
        <authorList>
            <consortium name="DOE Joint Genome Institute"/>
            <person name="Haitjema C.H."/>
            <person name="Gilmore S.P."/>
            <person name="Henske J.K."/>
            <person name="Solomon K.V."/>
            <person name="De Groot R."/>
            <person name="Kuo A."/>
            <person name="Mondo S.J."/>
            <person name="Salamov A.A."/>
            <person name="Labutti K."/>
            <person name="Zhao Z."/>
            <person name="Chiniquy J."/>
            <person name="Barry K."/>
            <person name="Brewer H.M."/>
            <person name="Purvine S.O."/>
            <person name="Wright A.T."/>
            <person name="Boxma B."/>
            <person name="Van Alen T."/>
            <person name="Hackstein J.H."/>
            <person name="Baker S.E."/>
            <person name="Grigoriev I.V."/>
            <person name="O'Malley M.A."/>
        </authorList>
    </citation>
    <scope>NUCLEOTIDE SEQUENCE [LARGE SCALE GENOMIC DNA]</scope>
    <source>
        <strain evidence="3">finn</strain>
    </source>
</reference>
<sequence length="1031" mass="117953">MQKHIKEPNNKNKRTRNKKQNNEEYLNYLKSDISDASKNFNSYMSVGAIGIRMAKLQNKLKYTNVLAPSLRDLPDFNPSNLPFTIIKKNHNKGLNNKNNNNNNINNNRDLDCKNKPSTSSSEKNIVFKEKINNPSEIKSSNNENKDSGKKRKGDNLKKKVKKSKKEKDDEISNKLIIEKYKESNMNVENSKLDMGNNISINSLENKPILDQQNSLQSFKSEVNLQNSIDHQIKSSSNKLYVSQNNDKINKEQELYINSSGKESNIKNEMVRDSSIQTNKSKVSQTNNFKNNTNPNSNSINALKPMNNTEVDVVTSNPINNQSTIVNNNTFSYNNSYSTSTKYNNNSLTNIYTEDPKTQYIDNHSSIIQNQNISYKNENENTISKHQPFIQNQNSNKKIPYPSKLLQNELTQQSRMKQSQPEFREQMLQLKQQQQQQQENNKQQINKMLHQSYLYSYNSAAKKCYNYSPVQQQQHHLHHQQHQQQQQQEQKIYYSSKTSSYQMLTNDTTQVSRLNSNDINTTIMNQMSDTNINRNTLNSSKAKFYNPKQYNKSSVASNISSNSQTLSMNLSSSHSANFVPNNNQSLTMNINTSRMNISNNTLTSKLNNQGTLYPTQLIQSPINSMLNTSKYNTTPSLVSNKLLYNNINTIDNSKPTNSMQAIVKYNSDGKIEEIIPTPELPSSKLPALIPTPELVSSRLPKIVLTPELRSTRLQEIIPTPELVSSRLPEIISTPEMSSSRLPELISTPEITASRTQRIVPTPELTSTRLPDCELSSKLTEIIPTPELSSSRFSEELLFSRTNSGLVSQINESISKINPQYAENNIEYNKLVSTTVNNSNHFNSQNLILPEENTRYISPILKTNTLPNIENEKAFQTTFNEHFSGKKLNKEIINRKDSTNVMNNTYNTIVKEKNIPLFQDQMLINNSNSLQKEILEENLNLQLDDEFNTFKGINQRTTSSHYNDINISGNNSNDFINSESKVSPIEERMDSVSFTNDSLFPTPTIYNNKTLPPLYKPINNFNDSKEKRNYLYV</sequence>
<evidence type="ECO:0000313" key="2">
    <source>
        <dbReference type="EMBL" id="ORX48140.1"/>
    </source>
</evidence>
<proteinExistence type="predicted"/>
<dbReference type="EMBL" id="MCFH01000028">
    <property type="protein sequence ID" value="ORX48140.1"/>
    <property type="molecule type" value="Genomic_DNA"/>
</dbReference>
<evidence type="ECO:0000313" key="3">
    <source>
        <dbReference type="Proteomes" id="UP000193719"/>
    </source>
</evidence>
<feature type="region of interest" description="Disordered" evidence="1">
    <location>
        <begin position="469"/>
        <end position="490"/>
    </location>
</feature>
<feature type="compositionally biased region" description="Low complexity" evidence="1">
    <location>
        <begin position="425"/>
        <end position="441"/>
    </location>
</feature>
<dbReference type="OrthoDB" id="10590361at2759"/>
<name>A0A1Y1V695_9FUNG</name>
<feature type="region of interest" description="Disordered" evidence="1">
    <location>
        <begin position="90"/>
        <end position="169"/>
    </location>
</feature>
<reference evidence="2 3" key="2">
    <citation type="submission" date="2016-08" db="EMBL/GenBank/DDBJ databases">
        <title>Pervasive Adenine N6-methylation of Active Genes in Fungi.</title>
        <authorList>
            <consortium name="DOE Joint Genome Institute"/>
            <person name="Mondo S.J."/>
            <person name="Dannebaum R.O."/>
            <person name="Kuo R.C."/>
            <person name="Labutti K."/>
            <person name="Haridas S."/>
            <person name="Kuo A."/>
            <person name="Salamov A."/>
            <person name="Ahrendt S.R."/>
            <person name="Lipzen A."/>
            <person name="Sullivan W."/>
            <person name="Andreopoulos W.B."/>
            <person name="Clum A."/>
            <person name="Lindquist E."/>
            <person name="Daum C."/>
            <person name="Ramamoorthy G.K."/>
            <person name="Gryganskyi A."/>
            <person name="Culley D."/>
            <person name="Magnuson J.K."/>
            <person name="James T.Y."/>
            <person name="O'Malley M.A."/>
            <person name="Stajich J.E."/>
            <person name="Spatafora J.W."/>
            <person name="Visel A."/>
            <person name="Grigoriev I.V."/>
        </authorList>
    </citation>
    <scope>NUCLEOTIDE SEQUENCE [LARGE SCALE GENOMIC DNA]</scope>
    <source>
        <strain evidence="3">finn</strain>
    </source>
</reference>
<dbReference type="Proteomes" id="UP000193719">
    <property type="component" value="Unassembled WGS sequence"/>
</dbReference>
<dbReference type="AlphaFoldDB" id="A0A1Y1V695"/>
<dbReference type="STRING" id="1754191.A0A1Y1V695"/>
<evidence type="ECO:0000256" key="1">
    <source>
        <dbReference type="SAM" id="MobiDB-lite"/>
    </source>
</evidence>
<feature type="compositionally biased region" description="Polar residues" evidence="1">
    <location>
        <begin position="409"/>
        <end position="420"/>
    </location>
</feature>
<organism evidence="2 3">
    <name type="scientific">Piromyces finnis</name>
    <dbReference type="NCBI Taxonomy" id="1754191"/>
    <lineage>
        <taxon>Eukaryota</taxon>
        <taxon>Fungi</taxon>
        <taxon>Fungi incertae sedis</taxon>
        <taxon>Chytridiomycota</taxon>
        <taxon>Chytridiomycota incertae sedis</taxon>
        <taxon>Neocallimastigomycetes</taxon>
        <taxon>Neocallimastigales</taxon>
        <taxon>Neocallimastigaceae</taxon>
        <taxon>Piromyces</taxon>
    </lineage>
</organism>
<feature type="compositionally biased region" description="Low complexity" evidence="1">
    <location>
        <begin position="92"/>
        <end position="107"/>
    </location>
</feature>
<gene>
    <name evidence="2" type="ORF">BCR36DRAFT_82912</name>
</gene>
<feature type="compositionally biased region" description="Basic and acidic residues" evidence="1">
    <location>
        <begin position="1"/>
        <end position="10"/>
    </location>
</feature>
<feature type="compositionally biased region" description="Basic and acidic residues" evidence="1">
    <location>
        <begin position="143"/>
        <end position="157"/>
    </location>
</feature>
<feature type="region of interest" description="Disordered" evidence="1">
    <location>
        <begin position="1"/>
        <end position="22"/>
    </location>
</feature>